<gene>
    <name evidence="1" type="ORF">OHU17_04460</name>
</gene>
<dbReference type="RefSeq" id="WP_328775282.1">
    <property type="nucleotide sequence ID" value="NZ_CP108057.1"/>
</dbReference>
<sequence length="153" mass="15904">MDVVTAAEPSCQPLADLRSARPEHQPTGTTWAALRSGHGPGGASIVLTSLAQGEAKAWMTELKAAVTACEDYSIASQRGWSDRAALVALPSVDVGDESLSFSATSHHTPGESQVTTIVRTGGSLAVYLTPPRGKQLPASLMKQQHEKLAAAGD</sequence>
<dbReference type="EMBL" id="CP108057">
    <property type="protein sequence ID" value="WUO45128.1"/>
    <property type="molecule type" value="Genomic_DNA"/>
</dbReference>
<proteinExistence type="predicted"/>
<keyword evidence="2" id="KW-1185">Reference proteome</keyword>
<dbReference type="Proteomes" id="UP001432075">
    <property type="component" value="Chromosome"/>
</dbReference>
<evidence type="ECO:0000313" key="1">
    <source>
        <dbReference type="EMBL" id="WUO45128.1"/>
    </source>
</evidence>
<reference evidence="1" key="1">
    <citation type="submission" date="2022-10" db="EMBL/GenBank/DDBJ databases">
        <title>The complete genomes of actinobacterial strains from the NBC collection.</title>
        <authorList>
            <person name="Joergensen T.S."/>
            <person name="Alvarez Arevalo M."/>
            <person name="Sterndorff E.B."/>
            <person name="Faurdal D."/>
            <person name="Vuksanovic O."/>
            <person name="Mourched A.-S."/>
            <person name="Charusanti P."/>
            <person name="Shaw S."/>
            <person name="Blin K."/>
            <person name="Weber T."/>
        </authorList>
    </citation>
    <scope>NUCLEOTIDE SEQUENCE</scope>
    <source>
        <strain evidence="1">NBC_00283</strain>
    </source>
</reference>
<evidence type="ECO:0000313" key="2">
    <source>
        <dbReference type="Proteomes" id="UP001432075"/>
    </source>
</evidence>
<name>A0ABZ1RF37_9ACTN</name>
<protein>
    <submittedName>
        <fullName evidence="1">Uncharacterized protein</fullName>
    </submittedName>
</protein>
<organism evidence="1 2">
    <name type="scientific">Streptomyces goshikiensis</name>
    <dbReference type="NCBI Taxonomy" id="1942"/>
    <lineage>
        <taxon>Bacteria</taxon>
        <taxon>Bacillati</taxon>
        <taxon>Actinomycetota</taxon>
        <taxon>Actinomycetes</taxon>
        <taxon>Kitasatosporales</taxon>
        <taxon>Streptomycetaceae</taxon>
        <taxon>Streptomyces</taxon>
    </lineage>
</organism>
<accession>A0ABZ1RF37</accession>